<evidence type="ECO:0000313" key="1">
    <source>
        <dbReference type="EMBL" id="RVW51466.1"/>
    </source>
</evidence>
<evidence type="ECO:0000313" key="2">
    <source>
        <dbReference type="Proteomes" id="UP000288805"/>
    </source>
</evidence>
<dbReference type="Proteomes" id="UP000288805">
    <property type="component" value="Unassembled WGS sequence"/>
</dbReference>
<sequence length="148" mass="16768">MENQVAGRVIGIPISCPNENTSSSNPSLALTHNKVDRMKHMMNKHEKKANILCIESENMASSFSLLKGLPFAVRDPSNALLQWELIRFHYKVSIPLGKIERVDQRVNTTNQSQKYMEIVTVDNLSSGLWGLNYQKAIIFSTRHSLNLE</sequence>
<proteinExistence type="predicted"/>
<dbReference type="PANTHER" id="PTHR31969">
    <property type="entry name" value="GEM-LIKE PROTEIN 2"/>
    <property type="match status" value="1"/>
</dbReference>
<organism evidence="1 2">
    <name type="scientific">Vitis vinifera</name>
    <name type="common">Grape</name>
    <dbReference type="NCBI Taxonomy" id="29760"/>
    <lineage>
        <taxon>Eukaryota</taxon>
        <taxon>Viridiplantae</taxon>
        <taxon>Streptophyta</taxon>
        <taxon>Embryophyta</taxon>
        <taxon>Tracheophyta</taxon>
        <taxon>Spermatophyta</taxon>
        <taxon>Magnoliopsida</taxon>
        <taxon>eudicotyledons</taxon>
        <taxon>Gunneridae</taxon>
        <taxon>Pentapetalae</taxon>
        <taxon>rosids</taxon>
        <taxon>Vitales</taxon>
        <taxon>Vitaceae</taxon>
        <taxon>Viteae</taxon>
        <taxon>Vitis</taxon>
    </lineage>
</organism>
<dbReference type="EMBL" id="QGNW01001180">
    <property type="protein sequence ID" value="RVW51466.1"/>
    <property type="molecule type" value="Genomic_DNA"/>
</dbReference>
<gene>
    <name evidence="1" type="primary">VvCHDh000032_9</name>
    <name evidence="1" type="ORF">CK203_083993</name>
</gene>
<comment type="caution">
    <text evidence="1">The sequence shown here is derived from an EMBL/GenBank/DDBJ whole genome shotgun (WGS) entry which is preliminary data.</text>
</comment>
<dbReference type="AlphaFoldDB" id="A0A438EUV5"/>
<dbReference type="InterPro" id="IPR037848">
    <property type="entry name" value="GEM-like"/>
</dbReference>
<accession>A0A438EUV5</accession>
<name>A0A438EUV5_VITVI</name>
<reference evidence="1 2" key="1">
    <citation type="journal article" date="2018" name="PLoS Genet.">
        <title>Population sequencing reveals clonal diversity and ancestral inbreeding in the grapevine cultivar Chardonnay.</title>
        <authorList>
            <person name="Roach M.J."/>
            <person name="Johnson D.L."/>
            <person name="Bohlmann J."/>
            <person name="van Vuuren H.J."/>
            <person name="Jones S.J."/>
            <person name="Pretorius I.S."/>
            <person name="Schmidt S.A."/>
            <person name="Borneman A.R."/>
        </authorList>
    </citation>
    <scope>NUCLEOTIDE SEQUENCE [LARGE SCALE GENOMIC DNA]</scope>
    <source>
        <strain evidence="2">cv. Chardonnay</strain>
        <tissue evidence="1">Leaf</tissue>
    </source>
</reference>
<protein>
    <submittedName>
        <fullName evidence="1">GEM-like protein 4</fullName>
    </submittedName>
</protein>